<evidence type="ECO:0000256" key="2">
    <source>
        <dbReference type="SAM" id="MobiDB-lite"/>
    </source>
</evidence>
<keyword evidence="1" id="KW-0175">Coiled coil</keyword>
<proteinExistence type="predicted"/>
<evidence type="ECO:0000256" key="1">
    <source>
        <dbReference type="SAM" id="Coils"/>
    </source>
</evidence>
<dbReference type="EMBL" id="CAMXCT030004724">
    <property type="protein sequence ID" value="CAL4797456.1"/>
    <property type="molecule type" value="Genomic_DNA"/>
</dbReference>
<dbReference type="EMBL" id="CAMXCT020004724">
    <property type="protein sequence ID" value="CAL1163519.1"/>
    <property type="molecule type" value="Genomic_DNA"/>
</dbReference>
<dbReference type="OrthoDB" id="2421966at2759"/>
<evidence type="ECO:0008006" key="6">
    <source>
        <dbReference type="Google" id="ProtNLM"/>
    </source>
</evidence>
<dbReference type="SUPFAM" id="SSF81383">
    <property type="entry name" value="F-box domain"/>
    <property type="match status" value="1"/>
</dbReference>
<dbReference type="EMBL" id="CAMXCT010004724">
    <property type="protein sequence ID" value="CAI4010144.1"/>
    <property type="molecule type" value="Genomic_DNA"/>
</dbReference>
<dbReference type="AlphaFoldDB" id="A0A9P1DJM7"/>
<comment type="caution">
    <text evidence="3">The sequence shown here is derived from an EMBL/GenBank/DDBJ whole genome shotgun (WGS) entry which is preliminary data.</text>
</comment>
<reference evidence="3" key="1">
    <citation type="submission" date="2022-10" db="EMBL/GenBank/DDBJ databases">
        <authorList>
            <person name="Chen Y."/>
            <person name="Dougan E. K."/>
            <person name="Chan C."/>
            <person name="Rhodes N."/>
            <person name="Thang M."/>
        </authorList>
    </citation>
    <scope>NUCLEOTIDE SEQUENCE</scope>
</reference>
<reference evidence="4" key="2">
    <citation type="submission" date="2024-04" db="EMBL/GenBank/DDBJ databases">
        <authorList>
            <person name="Chen Y."/>
            <person name="Shah S."/>
            <person name="Dougan E. K."/>
            <person name="Thang M."/>
            <person name="Chan C."/>
        </authorList>
    </citation>
    <scope>NUCLEOTIDE SEQUENCE [LARGE SCALE GENOMIC DNA]</scope>
</reference>
<name>A0A9P1DJM7_9DINO</name>
<feature type="region of interest" description="Disordered" evidence="2">
    <location>
        <begin position="320"/>
        <end position="360"/>
    </location>
</feature>
<organism evidence="3">
    <name type="scientific">Cladocopium goreaui</name>
    <dbReference type="NCBI Taxonomy" id="2562237"/>
    <lineage>
        <taxon>Eukaryota</taxon>
        <taxon>Sar</taxon>
        <taxon>Alveolata</taxon>
        <taxon>Dinophyceae</taxon>
        <taxon>Suessiales</taxon>
        <taxon>Symbiodiniaceae</taxon>
        <taxon>Cladocopium</taxon>
    </lineage>
</organism>
<evidence type="ECO:0000313" key="3">
    <source>
        <dbReference type="EMBL" id="CAI4010144.1"/>
    </source>
</evidence>
<feature type="coiled-coil region" evidence="1">
    <location>
        <begin position="269"/>
        <end position="304"/>
    </location>
</feature>
<evidence type="ECO:0000313" key="5">
    <source>
        <dbReference type="Proteomes" id="UP001152797"/>
    </source>
</evidence>
<sequence length="360" mass="41424">MADRGCKAMRMWDFSDLPENSAGDLFRLLPFEGYEGVLSFLPVDRLAIATRVSKGWQYAVGCRAENEYDYSITCSTKDQFKNFLRSFPRLGVSAIRCDISKMTDINSTEFIAFTGFTKKDLGISHVTWRCEHFYQYHSIFLRDLFPFLKSLKIEYVHHPIDTVKVLLPELRRLSVVNSGRRSGKLVGGVCWTGQGLPRHLKSLHLEGVKFLMHGAVAGGDIFWTFLQQVEFSDFLLDVDQPWWEKWGTSFERGILDWVRSRPNLLRFRMKRLKRDLHEQIQQLLRERLEQRAALDARRRRLEEETDDADVLGLFGSSDEEDFVNVPNLFGSDPGSPLQDDLPVSPNSPEDSANLFGSDDD</sequence>
<dbReference type="InterPro" id="IPR036047">
    <property type="entry name" value="F-box-like_dom_sf"/>
</dbReference>
<protein>
    <recommendedName>
        <fullName evidence="6">F-box domain-containing protein</fullName>
    </recommendedName>
</protein>
<evidence type="ECO:0000313" key="4">
    <source>
        <dbReference type="EMBL" id="CAL1163519.1"/>
    </source>
</evidence>
<dbReference type="Proteomes" id="UP001152797">
    <property type="component" value="Unassembled WGS sequence"/>
</dbReference>
<accession>A0A9P1DJM7</accession>
<keyword evidence="5" id="KW-1185">Reference proteome</keyword>
<gene>
    <name evidence="3" type="ORF">C1SCF055_LOCUS35442</name>
</gene>